<evidence type="ECO:0000313" key="7">
    <source>
        <dbReference type="EMBL" id="KRY80063.1"/>
    </source>
</evidence>
<dbReference type="InterPro" id="IPR015943">
    <property type="entry name" value="WD40/YVTN_repeat-like_dom_sf"/>
</dbReference>
<dbReference type="PROSITE" id="PS50082">
    <property type="entry name" value="WD_REPEATS_2"/>
    <property type="match status" value="1"/>
</dbReference>
<reference evidence="9 10" key="1">
    <citation type="submission" date="2015-01" db="EMBL/GenBank/DDBJ databases">
        <title>Evolution of Trichinella species and genotypes.</title>
        <authorList>
            <person name="Korhonen P.K."/>
            <person name="Edoardo P."/>
            <person name="Giuseppe L.R."/>
            <person name="Gasser R.B."/>
        </authorList>
    </citation>
    <scope>NUCLEOTIDE SEQUENCE [LARGE SCALE GENOMIC DNA]</scope>
    <source>
        <strain evidence="7">ISS13</strain>
        <strain evidence="8">ISS588</strain>
    </source>
</reference>
<dbReference type="EMBL" id="JYDS01000034">
    <property type="protein sequence ID" value="KRZ30502.1"/>
    <property type="molecule type" value="Genomic_DNA"/>
</dbReference>
<sequence>MKIQFECPINALSFNNRGNRLAVAGKNFLKIVDVSDEKNFKELHNLKVGDQPRSLASSLDVSWNKVEVNRIATATGNGYIALWNLSRPEVNRVERIIRPKKQYAMKVCFHHSKPNYLLSATGDDCVVFFDLRQERSVFTFENRGAHVRDVKFAYNSHTLFALADDNGMVKFLDVRKLAKPVQLFTAHGGPVLSLDFNPLVENIFATGGRDKIIQIWEYQSTKTKLEDSIVTSAPVGQIHWNPLKGTQIASSALTTDFEIQVWDIRHPCLPYAVFFEHTSSVKGFQWKPNSDSLLSASTNGSLIWNNAKNAYQPCRHISPVAINFSVNGNILYVCNVVLDDSHISNKKLGVASSTADDGEDRSNSYFVGPRKSCFRLLNSQFYKNKKTYITPAQFKTFAEEYHLTDYCFPDLCQHNANVALKLKKRRESHTWLMLKDFYISGHLTLVNLRRAWLRTKASCQWSSASDLSTDFYLESTQSDQGDQSEYDHFIACFGRLFDDDFERETYAPPSTRRPEDEKLPISKIAVCSEGFGASEETLAKPHCRDESAWLKMDFDLIFNQLTRSWGSSYNSHFINLTVDGNPVIIRWFDYMLLLQKIIPYFVENRANLQMGATIMLSLGKLGNAMVRRETKTEWLLSYTELLKRCEQYSTAVEVMKMCPTIPFRNINQPKNKIMIFCPHCEKPAFNKSWICNSCNRPLENCSVCEETIRGLFLWCPGCLHGGHLNHIESWFQSHNLCPTGCGHKCTYD</sequence>
<evidence type="ECO:0000256" key="3">
    <source>
        <dbReference type="ARBA" id="ARBA00022737"/>
    </source>
</evidence>
<dbReference type="GO" id="GO:0061700">
    <property type="term" value="C:GATOR2 complex"/>
    <property type="evidence" value="ECO:0007669"/>
    <property type="project" value="TreeGrafter"/>
</dbReference>
<evidence type="ECO:0000256" key="5">
    <source>
        <dbReference type="PROSITE-ProRule" id="PRU00221"/>
    </source>
</evidence>
<keyword evidence="2 5" id="KW-0853">WD repeat</keyword>
<dbReference type="GO" id="GO:0034198">
    <property type="term" value="P:cellular response to amino acid starvation"/>
    <property type="evidence" value="ECO:0007669"/>
    <property type="project" value="TreeGrafter"/>
</dbReference>
<dbReference type="EMBL" id="JYDR01000001">
    <property type="protein sequence ID" value="KRY80063.1"/>
    <property type="molecule type" value="Genomic_DNA"/>
</dbReference>
<dbReference type="CDD" id="cd16693">
    <property type="entry name" value="mRING-H2-C3H3C2_WDR24"/>
    <property type="match status" value="1"/>
</dbReference>
<gene>
    <name evidence="7" type="primary">wdr24</name>
    <name evidence="7" type="ORF">T4A_14150</name>
    <name evidence="8" type="ORF">T4B_1172</name>
</gene>
<dbReference type="InterPro" id="IPR037590">
    <property type="entry name" value="WDR24"/>
</dbReference>
<dbReference type="GO" id="GO:0005829">
    <property type="term" value="C:cytosol"/>
    <property type="evidence" value="ECO:0007669"/>
    <property type="project" value="TreeGrafter"/>
</dbReference>
<evidence type="ECO:0000259" key="6">
    <source>
        <dbReference type="Pfam" id="PF17120"/>
    </source>
</evidence>
<dbReference type="InterPro" id="IPR036322">
    <property type="entry name" value="WD40_repeat_dom_sf"/>
</dbReference>
<dbReference type="GO" id="GO:0005774">
    <property type="term" value="C:vacuolar membrane"/>
    <property type="evidence" value="ECO:0007669"/>
    <property type="project" value="TreeGrafter"/>
</dbReference>
<evidence type="ECO:0000313" key="10">
    <source>
        <dbReference type="Proteomes" id="UP000054805"/>
    </source>
</evidence>
<dbReference type="Pfam" id="PF00400">
    <property type="entry name" value="WD40"/>
    <property type="match status" value="2"/>
</dbReference>
<dbReference type="Proteomes" id="UP000054805">
    <property type="component" value="Unassembled WGS sequence"/>
</dbReference>
<dbReference type="GO" id="GO:0016239">
    <property type="term" value="P:positive regulation of macroautophagy"/>
    <property type="evidence" value="ECO:0007669"/>
    <property type="project" value="TreeGrafter"/>
</dbReference>
<dbReference type="PANTHER" id="PTHR46200:SF1">
    <property type="entry name" value="GATOR COMPLEX PROTEIN WDR24"/>
    <property type="match status" value="1"/>
</dbReference>
<dbReference type="InterPro" id="IPR001680">
    <property type="entry name" value="WD40_rpt"/>
</dbReference>
<dbReference type="SMART" id="SM00320">
    <property type="entry name" value="WD40"/>
    <property type="match status" value="7"/>
</dbReference>
<evidence type="ECO:0000256" key="2">
    <source>
        <dbReference type="ARBA" id="ARBA00022574"/>
    </source>
</evidence>
<comment type="caution">
    <text evidence="7">The sequence shown here is derived from an EMBL/GenBank/DDBJ whole genome shotgun (WGS) entry which is preliminary data.</text>
</comment>
<dbReference type="SUPFAM" id="SSF50978">
    <property type="entry name" value="WD40 repeat-like"/>
    <property type="match status" value="1"/>
</dbReference>
<keyword evidence="3" id="KW-0677">Repeat</keyword>
<dbReference type="GO" id="GO:1904263">
    <property type="term" value="P:positive regulation of TORC1 signaling"/>
    <property type="evidence" value="ECO:0007669"/>
    <property type="project" value="TreeGrafter"/>
</dbReference>
<protein>
    <recommendedName>
        <fullName evidence="4">GATOR2 complex protein WDR24</fullName>
    </recommendedName>
</protein>
<accession>A0A0V1F2B4</accession>
<evidence type="ECO:0000313" key="9">
    <source>
        <dbReference type="Proteomes" id="UP000054632"/>
    </source>
</evidence>
<name>A0A0V1F2B4_TRIPS</name>
<dbReference type="Proteomes" id="UP000054632">
    <property type="component" value="Unassembled WGS sequence"/>
</dbReference>
<comment type="similarity">
    <text evidence="1">Belongs to the WD repeat WDR24 family.</text>
</comment>
<feature type="repeat" description="WD" evidence="5">
    <location>
        <begin position="184"/>
        <end position="226"/>
    </location>
</feature>
<proteinExistence type="inferred from homology"/>
<keyword evidence="10" id="KW-1185">Reference proteome</keyword>
<dbReference type="InterPro" id="IPR049566">
    <property type="entry name" value="WDR59_RTC1-like_RING_Znf"/>
</dbReference>
<evidence type="ECO:0000256" key="1">
    <source>
        <dbReference type="ARBA" id="ARBA00008134"/>
    </source>
</evidence>
<feature type="domain" description="WDR59/RTC1-like RING zinc finger" evidence="6">
    <location>
        <begin position="698"/>
        <end position="746"/>
    </location>
</feature>
<dbReference type="PROSITE" id="PS50294">
    <property type="entry name" value="WD_REPEATS_REGION"/>
    <property type="match status" value="1"/>
</dbReference>
<dbReference type="Pfam" id="PF17120">
    <property type="entry name" value="zf-RING_16"/>
    <property type="match status" value="1"/>
</dbReference>
<organism evidence="7 9">
    <name type="scientific">Trichinella pseudospiralis</name>
    <name type="common">Parasitic roundworm</name>
    <dbReference type="NCBI Taxonomy" id="6337"/>
    <lineage>
        <taxon>Eukaryota</taxon>
        <taxon>Metazoa</taxon>
        <taxon>Ecdysozoa</taxon>
        <taxon>Nematoda</taxon>
        <taxon>Enoplea</taxon>
        <taxon>Dorylaimia</taxon>
        <taxon>Trichinellida</taxon>
        <taxon>Trichinellidae</taxon>
        <taxon>Trichinella</taxon>
    </lineage>
</organism>
<dbReference type="Gene3D" id="2.130.10.10">
    <property type="entry name" value="YVTN repeat-like/Quinoprotein amine dehydrogenase"/>
    <property type="match status" value="2"/>
</dbReference>
<dbReference type="AlphaFoldDB" id="A0A0V1F2B4"/>
<dbReference type="PANTHER" id="PTHR46200">
    <property type="entry name" value="GATOR COMPLEX PROTEIN WDR24"/>
    <property type="match status" value="1"/>
</dbReference>
<evidence type="ECO:0000256" key="4">
    <source>
        <dbReference type="ARBA" id="ARBA00040269"/>
    </source>
</evidence>
<evidence type="ECO:0000313" key="8">
    <source>
        <dbReference type="EMBL" id="KRZ30502.1"/>
    </source>
</evidence>